<dbReference type="RefSeq" id="WP_221341643.1">
    <property type="nucleotide sequence ID" value="NZ_JACHIN010000019.1"/>
</dbReference>
<evidence type="ECO:0000256" key="2">
    <source>
        <dbReference type="ARBA" id="ARBA00022840"/>
    </source>
</evidence>
<evidence type="ECO:0000313" key="6">
    <source>
        <dbReference type="Proteomes" id="UP000568380"/>
    </source>
</evidence>
<dbReference type="GO" id="GO:0005737">
    <property type="term" value="C:cytoplasm"/>
    <property type="evidence" value="ECO:0007669"/>
    <property type="project" value="TreeGrafter"/>
</dbReference>
<keyword evidence="3" id="KW-0812">Transmembrane</keyword>
<keyword evidence="2" id="KW-0067">ATP-binding</keyword>
<evidence type="ECO:0000313" key="5">
    <source>
        <dbReference type="EMBL" id="MBB5083857.1"/>
    </source>
</evidence>
<feature type="domain" description="Protein kinase" evidence="4">
    <location>
        <begin position="22"/>
        <end position="301"/>
    </location>
</feature>
<keyword evidence="5" id="KW-0723">Serine/threonine-protein kinase</keyword>
<accession>A0A7W8ACX6</accession>
<dbReference type="GO" id="GO:0004674">
    <property type="term" value="F:protein serine/threonine kinase activity"/>
    <property type="evidence" value="ECO:0007669"/>
    <property type="project" value="UniProtKB-KW"/>
</dbReference>
<dbReference type="CDD" id="cd14014">
    <property type="entry name" value="STKc_PknB_like"/>
    <property type="match status" value="1"/>
</dbReference>
<feature type="transmembrane region" description="Helical" evidence="3">
    <location>
        <begin position="318"/>
        <end position="339"/>
    </location>
</feature>
<keyword evidence="3" id="KW-1133">Transmembrane helix</keyword>
<keyword evidence="3" id="KW-0472">Membrane</keyword>
<evidence type="ECO:0000259" key="4">
    <source>
        <dbReference type="PROSITE" id="PS50011"/>
    </source>
</evidence>
<dbReference type="Pfam" id="PF03995">
    <property type="entry name" value="Inhibitor_I36"/>
    <property type="match status" value="1"/>
</dbReference>
<dbReference type="Proteomes" id="UP000568380">
    <property type="component" value="Unassembled WGS sequence"/>
</dbReference>
<keyword evidence="5" id="KW-0418">Kinase</keyword>
<reference evidence="5 6" key="1">
    <citation type="submission" date="2020-08" db="EMBL/GenBank/DDBJ databases">
        <title>Genomic Encyclopedia of Type Strains, Phase IV (KMG-IV): sequencing the most valuable type-strain genomes for metagenomic binning, comparative biology and taxonomic classification.</title>
        <authorList>
            <person name="Goeker M."/>
        </authorList>
    </citation>
    <scope>NUCLEOTIDE SEQUENCE [LARGE SCALE GENOMIC DNA]</scope>
    <source>
        <strain evidence="5 6">DSM 45385</strain>
    </source>
</reference>
<dbReference type="SUPFAM" id="SSF56112">
    <property type="entry name" value="Protein kinase-like (PK-like)"/>
    <property type="match status" value="1"/>
</dbReference>
<dbReference type="SMART" id="SM00220">
    <property type="entry name" value="S_TKc"/>
    <property type="match status" value="1"/>
</dbReference>
<name>A0A7W8ACX6_9ACTN</name>
<dbReference type="PROSITE" id="PS50011">
    <property type="entry name" value="PROTEIN_KINASE_DOM"/>
    <property type="match status" value="1"/>
</dbReference>
<proteinExistence type="predicted"/>
<evidence type="ECO:0000256" key="1">
    <source>
        <dbReference type="ARBA" id="ARBA00022741"/>
    </source>
</evidence>
<dbReference type="Pfam" id="PF00069">
    <property type="entry name" value="Pkinase"/>
    <property type="match status" value="1"/>
</dbReference>
<keyword evidence="6" id="KW-1185">Reference proteome</keyword>
<sequence>MIGRSDGLFAVSVPSGYRVGDWEVRRPLATGAFSSVYLAHRVGASDDLPAEAALKFLPTGTGTPRQLRHYQDLVRREVELHRSVHRPRLIRMFQTLVVDDAGQPELDGATVLVLERAESSLDALISVVSLVAPAPVPGAPLVLAQVCEGLADLHAAGWVHGDLKPGNVLLMADGSVRLGDFNLAAEMEGTHAYAPAFSTPDYTAPELLWSEIGERGQVIRPSADVWAFGIMAHLLLTGAHPFPGGTPTARRDAVQAYGRGAERMRLSPDLPEPWRQIVRDCLARTHEERAAHPSAALLPRVAAAAASTSPRRRRRPPLLAITAAALVIGALAGFGAGGLREPPGATGYYRCPANSACFFSEKDGKGEMCSWTEASKDWAAGPGRCEWALTQPIRSVFNNANELDPYHALAFFMERDHQRRKGCTSVHAQGNLAGTYMARSHQWLARC</sequence>
<dbReference type="AlphaFoldDB" id="A0A7W8ACX6"/>
<dbReference type="InterPro" id="IPR011009">
    <property type="entry name" value="Kinase-like_dom_sf"/>
</dbReference>
<keyword evidence="1" id="KW-0547">Nucleotide-binding</keyword>
<dbReference type="EMBL" id="JACHIN010000019">
    <property type="protein sequence ID" value="MBB5083857.1"/>
    <property type="molecule type" value="Genomic_DNA"/>
</dbReference>
<dbReference type="PANTHER" id="PTHR24346">
    <property type="entry name" value="MAP/MICROTUBULE AFFINITY-REGULATING KINASE"/>
    <property type="match status" value="1"/>
</dbReference>
<keyword evidence="5" id="KW-0808">Transferase</keyword>
<dbReference type="InterPro" id="IPR000719">
    <property type="entry name" value="Prot_kinase_dom"/>
</dbReference>
<comment type="caution">
    <text evidence="5">The sequence shown here is derived from an EMBL/GenBank/DDBJ whole genome shotgun (WGS) entry which is preliminary data.</text>
</comment>
<dbReference type="GO" id="GO:0005524">
    <property type="term" value="F:ATP binding"/>
    <property type="evidence" value="ECO:0007669"/>
    <property type="project" value="UniProtKB-KW"/>
</dbReference>
<dbReference type="Gene3D" id="3.30.200.20">
    <property type="entry name" value="Phosphorylase Kinase, domain 1"/>
    <property type="match status" value="1"/>
</dbReference>
<gene>
    <name evidence="5" type="ORF">HNR40_009362</name>
</gene>
<dbReference type="Gene3D" id="1.10.510.10">
    <property type="entry name" value="Transferase(Phosphotransferase) domain 1"/>
    <property type="match status" value="1"/>
</dbReference>
<protein>
    <submittedName>
        <fullName evidence="5">Serine/threonine protein kinase</fullName>
    </submittedName>
</protein>
<organism evidence="5 6">
    <name type="scientific">Nonomuraea endophytica</name>
    <dbReference type="NCBI Taxonomy" id="714136"/>
    <lineage>
        <taxon>Bacteria</taxon>
        <taxon>Bacillati</taxon>
        <taxon>Actinomycetota</taxon>
        <taxon>Actinomycetes</taxon>
        <taxon>Streptosporangiales</taxon>
        <taxon>Streptosporangiaceae</taxon>
        <taxon>Nonomuraea</taxon>
    </lineage>
</organism>
<dbReference type="PANTHER" id="PTHR24346:SF30">
    <property type="entry name" value="MATERNAL EMBRYONIC LEUCINE ZIPPER KINASE"/>
    <property type="match status" value="1"/>
</dbReference>
<evidence type="ECO:0000256" key="3">
    <source>
        <dbReference type="SAM" id="Phobius"/>
    </source>
</evidence>
<dbReference type="GO" id="GO:0035556">
    <property type="term" value="P:intracellular signal transduction"/>
    <property type="evidence" value="ECO:0007669"/>
    <property type="project" value="TreeGrafter"/>
</dbReference>